<gene>
    <name evidence="10" type="ORF">DWW24_07595</name>
    <name evidence="9" type="ORF">DWW57_01085</name>
    <name evidence="11" type="ORF">DXA53_15835</name>
    <name evidence="7" type="ORF">L0P03_15955</name>
    <name evidence="8" type="ORF">PN645_17380</name>
</gene>
<evidence type="ECO:0000313" key="13">
    <source>
        <dbReference type="Proteomes" id="UP000284243"/>
    </source>
</evidence>
<reference evidence="12 13" key="1">
    <citation type="submission" date="2018-08" db="EMBL/GenBank/DDBJ databases">
        <title>A genome reference for cultivated species of the human gut microbiota.</title>
        <authorList>
            <person name="Zou Y."/>
            <person name="Xue W."/>
            <person name="Luo G."/>
        </authorList>
    </citation>
    <scope>NUCLEOTIDE SEQUENCE [LARGE SCALE GENOMIC DNA]</scope>
    <source>
        <strain evidence="10 12">AF14-6AC</strain>
        <strain evidence="9 13">AF16-14</strain>
        <strain evidence="11 14">OF03-11</strain>
    </source>
</reference>
<dbReference type="EMBL" id="JAQMRD010000031">
    <property type="protein sequence ID" value="MDB9224756.1"/>
    <property type="molecule type" value="Genomic_DNA"/>
</dbReference>
<keyword evidence="2" id="KW-0805">Transcription regulation</keyword>
<comment type="similarity">
    <text evidence="1">Belongs to the sigma-70 factor family. ECF subfamily.</text>
</comment>
<dbReference type="Pfam" id="PF08281">
    <property type="entry name" value="Sigma70_r4_2"/>
    <property type="match status" value="1"/>
</dbReference>
<dbReference type="Proteomes" id="UP001212263">
    <property type="component" value="Unassembled WGS sequence"/>
</dbReference>
<dbReference type="CDD" id="cd06171">
    <property type="entry name" value="Sigma70_r4"/>
    <property type="match status" value="1"/>
</dbReference>
<dbReference type="Gene3D" id="1.10.1740.10">
    <property type="match status" value="1"/>
</dbReference>
<dbReference type="GO" id="GO:0016987">
    <property type="term" value="F:sigma factor activity"/>
    <property type="evidence" value="ECO:0007669"/>
    <property type="project" value="UniProtKB-KW"/>
</dbReference>
<dbReference type="InterPro" id="IPR039425">
    <property type="entry name" value="RNA_pol_sigma-70-like"/>
</dbReference>
<feature type="domain" description="RNA polymerase sigma-70 region 2" evidence="5">
    <location>
        <begin position="21"/>
        <end position="87"/>
    </location>
</feature>
<evidence type="ECO:0000256" key="1">
    <source>
        <dbReference type="ARBA" id="ARBA00010641"/>
    </source>
</evidence>
<dbReference type="OMA" id="FEGWMRK"/>
<evidence type="ECO:0000256" key="4">
    <source>
        <dbReference type="ARBA" id="ARBA00023163"/>
    </source>
</evidence>
<accession>A0A1Y3ZSM9</accession>
<reference evidence="7" key="2">
    <citation type="submission" date="2022-01" db="EMBL/GenBank/DDBJ databases">
        <title>Collection of gut derived symbiotic bacterial strains cultured from healthy donors.</title>
        <authorList>
            <person name="Lin H."/>
            <person name="Kohout C."/>
            <person name="Waligurski E."/>
            <person name="Pamer E.G."/>
        </authorList>
    </citation>
    <scope>NUCLEOTIDE SEQUENCE</scope>
    <source>
        <strain evidence="7">DFI.1.149</strain>
    </source>
</reference>
<dbReference type="InterPro" id="IPR036388">
    <property type="entry name" value="WH-like_DNA-bd_sf"/>
</dbReference>
<evidence type="ECO:0000313" key="9">
    <source>
        <dbReference type="EMBL" id="RGU59021.1"/>
    </source>
</evidence>
<evidence type="ECO:0000259" key="5">
    <source>
        <dbReference type="Pfam" id="PF04542"/>
    </source>
</evidence>
<dbReference type="InterPro" id="IPR013324">
    <property type="entry name" value="RNA_pol_sigma_r3/r4-like"/>
</dbReference>
<dbReference type="GO" id="GO:0003677">
    <property type="term" value="F:DNA binding"/>
    <property type="evidence" value="ECO:0007669"/>
    <property type="project" value="InterPro"/>
</dbReference>
<dbReference type="EMBL" id="QSCO01000025">
    <property type="protein sequence ID" value="RGY04374.1"/>
    <property type="molecule type" value="Genomic_DNA"/>
</dbReference>
<evidence type="ECO:0000313" key="11">
    <source>
        <dbReference type="EMBL" id="RGY04374.1"/>
    </source>
</evidence>
<evidence type="ECO:0000313" key="10">
    <source>
        <dbReference type="EMBL" id="RGV27542.1"/>
    </source>
</evidence>
<dbReference type="Proteomes" id="UP000284434">
    <property type="component" value="Unassembled WGS sequence"/>
</dbReference>
<evidence type="ECO:0000313" key="12">
    <source>
        <dbReference type="Proteomes" id="UP000283426"/>
    </source>
</evidence>
<dbReference type="GeneID" id="61273865"/>
<evidence type="ECO:0000313" key="14">
    <source>
        <dbReference type="Proteomes" id="UP000284434"/>
    </source>
</evidence>
<dbReference type="EMBL" id="QRYC01000001">
    <property type="protein sequence ID" value="RGU59021.1"/>
    <property type="molecule type" value="Genomic_DNA"/>
</dbReference>
<proteinExistence type="inferred from homology"/>
<dbReference type="InterPro" id="IPR013249">
    <property type="entry name" value="RNA_pol_sigma70_r4_t2"/>
</dbReference>
<dbReference type="PANTHER" id="PTHR43133:SF46">
    <property type="entry name" value="RNA POLYMERASE SIGMA-70 FACTOR ECF SUBFAMILY"/>
    <property type="match status" value="1"/>
</dbReference>
<dbReference type="EMBL" id="QRYW01000013">
    <property type="protein sequence ID" value="RGV27542.1"/>
    <property type="molecule type" value="Genomic_DNA"/>
</dbReference>
<dbReference type="SUPFAM" id="SSF88946">
    <property type="entry name" value="Sigma2 domain of RNA polymerase sigma factors"/>
    <property type="match status" value="1"/>
</dbReference>
<evidence type="ECO:0000313" key="8">
    <source>
        <dbReference type="EMBL" id="MDB9224756.1"/>
    </source>
</evidence>
<dbReference type="NCBIfam" id="TIGR02937">
    <property type="entry name" value="sigma70-ECF"/>
    <property type="match status" value="1"/>
</dbReference>
<sequence>MDEVLLIQECLKGKRKAQGELYRRYAAKMMGVCMRYSRNRDMAHDLLQEGFIKVFTNLNEYSGNGSFEGWMRKIFINCALEKIRRSKVFPLTFPTEETEQETSFPNALEEISAQEMLDLIHRLPPGYQTIFNLFAIEGFSHKEIGAMLRITEGTSRSQYARARYTLQQMIKNLY</sequence>
<evidence type="ECO:0000256" key="2">
    <source>
        <dbReference type="ARBA" id="ARBA00023015"/>
    </source>
</evidence>
<dbReference type="EMBL" id="JAKNDN010000034">
    <property type="protein sequence ID" value="MCG4961328.1"/>
    <property type="molecule type" value="Genomic_DNA"/>
</dbReference>
<keyword evidence="3" id="KW-0731">Sigma factor</keyword>
<feature type="domain" description="RNA polymerase sigma factor 70 region 4 type 2" evidence="6">
    <location>
        <begin position="114"/>
        <end position="166"/>
    </location>
</feature>
<evidence type="ECO:0000259" key="6">
    <source>
        <dbReference type="Pfam" id="PF08281"/>
    </source>
</evidence>
<organism evidence="11 14">
    <name type="scientific">Odoribacter splanchnicus</name>
    <dbReference type="NCBI Taxonomy" id="28118"/>
    <lineage>
        <taxon>Bacteria</taxon>
        <taxon>Pseudomonadati</taxon>
        <taxon>Bacteroidota</taxon>
        <taxon>Bacteroidia</taxon>
        <taxon>Bacteroidales</taxon>
        <taxon>Odoribacteraceae</taxon>
        <taxon>Odoribacter</taxon>
    </lineage>
</organism>
<comment type="caution">
    <text evidence="11">The sequence shown here is derived from an EMBL/GenBank/DDBJ whole genome shotgun (WGS) entry which is preliminary data.</text>
</comment>
<dbReference type="InterPro" id="IPR013325">
    <property type="entry name" value="RNA_pol_sigma_r2"/>
</dbReference>
<dbReference type="Gene3D" id="1.10.10.10">
    <property type="entry name" value="Winged helix-like DNA-binding domain superfamily/Winged helix DNA-binding domain"/>
    <property type="match status" value="1"/>
</dbReference>
<dbReference type="InterPro" id="IPR007627">
    <property type="entry name" value="RNA_pol_sigma70_r2"/>
</dbReference>
<evidence type="ECO:0000313" key="7">
    <source>
        <dbReference type="EMBL" id="MCG4961328.1"/>
    </source>
</evidence>
<protein>
    <submittedName>
        <fullName evidence="11">Sigma-70 family RNA polymerase sigma factor</fullName>
    </submittedName>
</protein>
<dbReference type="Pfam" id="PF04542">
    <property type="entry name" value="Sigma70_r2"/>
    <property type="match status" value="1"/>
</dbReference>
<dbReference type="Proteomes" id="UP000283426">
    <property type="component" value="Unassembled WGS sequence"/>
</dbReference>
<dbReference type="GO" id="GO:0006352">
    <property type="term" value="P:DNA-templated transcription initiation"/>
    <property type="evidence" value="ECO:0007669"/>
    <property type="project" value="InterPro"/>
</dbReference>
<reference evidence="8" key="3">
    <citation type="submission" date="2023-01" db="EMBL/GenBank/DDBJ databases">
        <title>Human gut microbiome strain richness.</title>
        <authorList>
            <person name="Chen-Liaw A."/>
        </authorList>
    </citation>
    <scope>NUCLEOTIDE SEQUENCE</scope>
    <source>
        <strain evidence="8">RTP21484st1_B7_RTP21484_190118</strain>
    </source>
</reference>
<dbReference type="AlphaFoldDB" id="A0A1Y3ZSM9"/>
<dbReference type="SUPFAM" id="SSF88659">
    <property type="entry name" value="Sigma3 and sigma4 domains of RNA polymerase sigma factors"/>
    <property type="match status" value="1"/>
</dbReference>
<dbReference type="Proteomes" id="UP000284243">
    <property type="component" value="Unassembled WGS sequence"/>
</dbReference>
<evidence type="ECO:0000256" key="3">
    <source>
        <dbReference type="ARBA" id="ARBA00023082"/>
    </source>
</evidence>
<keyword evidence="4" id="KW-0804">Transcription</keyword>
<name>A0A1Y3ZSM9_9BACT</name>
<dbReference type="RefSeq" id="WP_013610950.1">
    <property type="nucleotide sequence ID" value="NZ_CABJFF010000023.1"/>
</dbReference>
<dbReference type="PANTHER" id="PTHR43133">
    <property type="entry name" value="RNA POLYMERASE ECF-TYPE SIGMA FACTO"/>
    <property type="match status" value="1"/>
</dbReference>
<dbReference type="InterPro" id="IPR014284">
    <property type="entry name" value="RNA_pol_sigma-70_dom"/>
</dbReference>
<dbReference type="Proteomes" id="UP001199750">
    <property type="component" value="Unassembled WGS sequence"/>
</dbReference>